<dbReference type="EMBL" id="MU118118">
    <property type="protein sequence ID" value="KAF9644805.1"/>
    <property type="molecule type" value="Genomic_DNA"/>
</dbReference>
<feature type="non-terminal residue" evidence="1">
    <location>
        <position position="57"/>
    </location>
</feature>
<comment type="caution">
    <text evidence="1">The sequence shown here is derived from an EMBL/GenBank/DDBJ whole genome shotgun (WGS) entry which is preliminary data.</text>
</comment>
<proteinExistence type="predicted"/>
<evidence type="ECO:0000313" key="2">
    <source>
        <dbReference type="Proteomes" id="UP000886501"/>
    </source>
</evidence>
<dbReference type="Proteomes" id="UP000886501">
    <property type="component" value="Unassembled WGS sequence"/>
</dbReference>
<keyword evidence="2" id="KW-1185">Reference proteome</keyword>
<name>A0ACB6Z600_THEGA</name>
<feature type="non-terminal residue" evidence="1">
    <location>
        <position position="1"/>
    </location>
</feature>
<reference evidence="1" key="1">
    <citation type="submission" date="2019-10" db="EMBL/GenBank/DDBJ databases">
        <authorList>
            <consortium name="DOE Joint Genome Institute"/>
            <person name="Kuo A."/>
            <person name="Miyauchi S."/>
            <person name="Kiss E."/>
            <person name="Drula E."/>
            <person name="Kohler A."/>
            <person name="Sanchez-Garcia M."/>
            <person name="Andreopoulos B."/>
            <person name="Barry K.W."/>
            <person name="Bonito G."/>
            <person name="Buee M."/>
            <person name="Carver A."/>
            <person name="Chen C."/>
            <person name="Cichocki N."/>
            <person name="Clum A."/>
            <person name="Culley D."/>
            <person name="Crous P.W."/>
            <person name="Fauchery L."/>
            <person name="Girlanda M."/>
            <person name="Hayes R."/>
            <person name="Keri Z."/>
            <person name="Labutti K."/>
            <person name="Lipzen A."/>
            <person name="Lombard V."/>
            <person name="Magnuson J."/>
            <person name="Maillard F."/>
            <person name="Morin E."/>
            <person name="Murat C."/>
            <person name="Nolan M."/>
            <person name="Ohm R."/>
            <person name="Pangilinan J."/>
            <person name="Pereira M."/>
            <person name="Perotto S."/>
            <person name="Peter M."/>
            <person name="Riley R."/>
            <person name="Sitrit Y."/>
            <person name="Stielow B."/>
            <person name="Szollosi G."/>
            <person name="Zifcakova L."/>
            <person name="Stursova M."/>
            <person name="Spatafora J.W."/>
            <person name="Tedersoo L."/>
            <person name="Vaario L.-M."/>
            <person name="Yamada A."/>
            <person name="Yan M."/>
            <person name="Wang P."/>
            <person name="Xu J."/>
            <person name="Bruns T."/>
            <person name="Baldrian P."/>
            <person name="Vilgalys R."/>
            <person name="Henrissat B."/>
            <person name="Grigoriev I.V."/>
            <person name="Hibbett D."/>
            <person name="Nagy L.G."/>
            <person name="Martin F.M."/>
        </authorList>
    </citation>
    <scope>NUCLEOTIDE SEQUENCE</scope>
    <source>
        <strain evidence="1">P2</strain>
    </source>
</reference>
<sequence>LTQTTMSNPYHVCLPPEILDYIVDFLHDTPETLKQCCLVSKSWVSRTRKSLFADIEF</sequence>
<organism evidence="1 2">
    <name type="scientific">Thelephora ganbajun</name>
    <name type="common">Ganba fungus</name>
    <dbReference type="NCBI Taxonomy" id="370292"/>
    <lineage>
        <taxon>Eukaryota</taxon>
        <taxon>Fungi</taxon>
        <taxon>Dikarya</taxon>
        <taxon>Basidiomycota</taxon>
        <taxon>Agaricomycotina</taxon>
        <taxon>Agaricomycetes</taxon>
        <taxon>Thelephorales</taxon>
        <taxon>Thelephoraceae</taxon>
        <taxon>Thelephora</taxon>
    </lineage>
</organism>
<protein>
    <submittedName>
        <fullName evidence="1">Uncharacterized protein</fullName>
    </submittedName>
</protein>
<evidence type="ECO:0000313" key="1">
    <source>
        <dbReference type="EMBL" id="KAF9644805.1"/>
    </source>
</evidence>
<accession>A0ACB6Z600</accession>
<gene>
    <name evidence="1" type="ORF">BDM02DRAFT_3066647</name>
</gene>
<reference evidence="1" key="2">
    <citation type="journal article" date="2020" name="Nat. Commun.">
        <title>Large-scale genome sequencing of mycorrhizal fungi provides insights into the early evolution of symbiotic traits.</title>
        <authorList>
            <person name="Miyauchi S."/>
            <person name="Kiss E."/>
            <person name="Kuo A."/>
            <person name="Drula E."/>
            <person name="Kohler A."/>
            <person name="Sanchez-Garcia M."/>
            <person name="Morin E."/>
            <person name="Andreopoulos B."/>
            <person name="Barry K.W."/>
            <person name="Bonito G."/>
            <person name="Buee M."/>
            <person name="Carver A."/>
            <person name="Chen C."/>
            <person name="Cichocki N."/>
            <person name="Clum A."/>
            <person name="Culley D."/>
            <person name="Crous P.W."/>
            <person name="Fauchery L."/>
            <person name="Girlanda M."/>
            <person name="Hayes R.D."/>
            <person name="Keri Z."/>
            <person name="LaButti K."/>
            <person name="Lipzen A."/>
            <person name="Lombard V."/>
            <person name="Magnuson J."/>
            <person name="Maillard F."/>
            <person name="Murat C."/>
            <person name="Nolan M."/>
            <person name="Ohm R.A."/>
            <person name="Pangilinan J."/>
            <person name="Pereira M.F."/>
            <person name="Perotto S."/>
            <person name="Peter M."/>
            <person name="Pfister S."/>
            <person name="Riley R."/>
            <person name="Sitrit Y."/>
            <person name="Stielow J.B."/>
            <person name="Szollosi G."/>
            <person name="Zifcakova L."/>
            <person name="Stursova M."/>
            <person name="Spatafora J.W."/>
            <person name="Tedersoo L."/>
            <person name="Vaario L.M."/>
            <person name="Yamada A."/>
            <person name="Yan M."/>
            <person name="Wang P."/>
            <person name="Xu J."/>
            <person name="Bruns T."/>
            <person name="Baldrian P."/>
            <person name="Vilgalys R."/>
            <person name="Dunand C."/>
            <person name="Henrissat B."/>
            <person name="Grigoriev I.V."/>
            <person name="Hibbett D."/>
            <person name="Nagy L.G."/>
            <person name="Martin F.M."/>
        </authorList>
    </citation>
    <scope>NUCLEOTIDE SEQUENCE</scope>
    <source>
        <strain evidence="1">P2</strain>
    </source>
</reference>